<feature type="compositionally biased region" description="Pro residues" evidence="1">
    <location>
        <begin position="312"/>
        <end position="321"/>
    </location>
</feature>
<feature type="region of interest" description="Disordered" evidence="1">
    <location>
        <begin position="302"/>
        <end position="322"/>
    </location>
</feature>
<sequence length="529" mass="57154">MIGIRRENTDGWIARDNEELERRMPPMPSITAIKGKDIAQYRAVVVHQFLSLVQLFRSLSVDKADLSSLGSSHVLRVGSERASDQTIKDSRFPTAGGLHAGELGGGGTEDRGQTKVSDRANWREKSARGAVFASPYRERCVSSGFCNGRSEVLDSAAFGGLRQSWASKALRRPFRHTSHRAATHEPQAGQSRPSHRPTFENSQHPDVLRRHLLVRSLFFSSPSHSFLKCPEVIWPEAVAAGIESKEHAHSAPFHFKIGSWIGAHDSICEGRRGEARHGGQLSSVLCDVCRRKDSCKPLSASFPVSASMSPSTTPPSSPPMSPRSIVAPMTPTRLPPSSFPTGRIPAELHDAKSDLDPTEWKPVIHRRHGSATSLASSEAWNFLSQFHGNDEAMPAPRRPGMGHRSSSSLSVLTSGGTVSPSLTHTPSTATSSYNSSSEYVSLMFDFSNRPLPPRHNPSFSSSSGATKGVELVMPHLHVPSSVEVVTIASNDSGSLFPASSGTWENEAKKPAHSVSSVTTTLCNINAAAK</sequence>
<feature type="compositionally biased region" description="Low complexity" evidence="1">
    <location>
        <begin position="405"/>
        <end position="419"/>
    </location>
</feature>
<dbReference type="AlphaFoldDB" id="V5FRX2"/>
<name>V5FRX2_BYSSN</name>
<proteinExistence type="predicted"/>
<dbReference type="Proteomes" id="UP000018001">
    <property type="component" value="Unassembled WGS sequence"/>
</dbReference>
<feature type="region of interest" description="Disordered" evidence="1">
    <location>
        <begin position="390"/>
        <end position="431"/>
    </location>
</feature>
<protein>
    <submittedName>
        <fullName evidence="2">Uncharacterized protein</fullName>
    </submittedName>
</protein>
<feature type="region of interest" description="Disordered" evidence="1">
    <location>
        <begin position="175"/>
        <end position="204"/>
    </location>
</feature>
<evidence type="ECO:0000256" key="1">
    <source>
        <dbReference type="SAM" id="MobiDB-lite"/>
    </source>
</evidence>
<accession>V5FRX2</accession>
<feature type="region of interest" description="Disordered" evidence="1">
    <location>
        <begin position="89"/>
        <end position="121"/>
    </location>
</feature>
<organism evidence="2 3">
    <name type="scientific">Byssochlamys spectabilis (strain No. 5 / NBRC 109023)</name>
    <name type="common">Paecilomyces variotii</name>
    <dbReference type="NCBI Taxonomy" id="1356009"/>
    <lineage>
        <taxon>Eukaryota</taxon>
        <taxon>Fungi</taxon>
        <taxon>Dikarya</taxon>
        <taxon>Ascomycota</taxon>
        <taxon>Pezizomycotina</taxon>
        <taxon>Eurotiomycetes</taxon>
        <taxon>Eurotiomycetidae</taxon>
        <taxon>Eurotiales</taxon>
        <taxon>Thermoascaceae</taxon>
        <taxon>Paecilomyces</taxon>
    </lineage>
</organism>
<evidence type="ECO:0000313" key="2">
    <source>
        <dbReference type="EMBL" id="GAD94793.1"/>
    </source>
</evidence>
<feature type="compositionally biased region" description="Gly residues" evidence="1">
    <location>
        <begin position="98"/>
        <end position="107"/>
    </location>
</feature>
<dbReference type="HOGENOM" id="CLU_514799_0_0_1"/>
<reference evidence="3" key="1">
    <citation type="journal article" date="2014" name="Genome Announc.">
        <title>Draft genome sequence of the formaldehyde-resistant fungus Byssochlamys spectabilis No. 5 (anamorph Paecilomyces variotii No. 5) (NBRC109023).</title>
        <authorList>
            <person name="Oka T."/>
            <person name="Ekino K."/>
            <person name="Fukuda K."/>
            <person name="Nomura Y."/>
        </authorList>
    </citation>
    <scope>NUCLEOTIDE SEQUENCE [LARGE SCALE GENOMIC DNA]</scope>
    <source>
        <strain evidence="3">No. 5 / NBRC 109023</strain>
    </source>
</reference>
<feature type="compositionally biased region" description="Basic and acidic residues" evidence="1">
    <location>
        <begin position="108"/>
        <end position="121"/>
    </location>
</feature>
<dbReference type="EMBL" id="BAUL01000102">
    <property type="protein sequence ID" value="GAD94793.1"/>
    <property type="molecule type" value="Genomic_DNA"/>
</dbReference>
<evidence type="ECO:0000313" key="3">
    <source>
        <dbReference type="Proteomes" id="UP000018001"/>
    </source>
</evidence>
<dbReference type="eggNOG" id="ENOG502S77Z">
    <property type="taxonomic scope" value="Eukaryota"/>
</dbReference>
<dbReference type="Pfam" id="PF12855">
    <property type="entry name" value="Ecl1"/>
    <property type="match status" value="1"/>
</dbReference>
<gene>
    <name evidence="2" type="ORF">PVAR5_3422</name>
</gene>
<comment type="caution">
    <text evidence="2">The sequence shown here is derived from an EMBL/GenBank/DDBJ whole genome shotgun (WGS) entry which is preliminary data.</text>
</comment>
<dbReference type="InParanoid" id="V5FRX2"/>
<dbReference type="InterPro" id="IPR024368">
    <property type="entry name" value="Ecl1/2/3"/>
</dbReference>
<dbReference type="OrthoDB" id="3599883at2759"/>
<keyword evidence="3" id="KW-1185">Reference proteome</keyword>